<protein>
    <submittedName>
        <fullName evidence="2">Gamma-glutamylcyclotransferase</fullName>
    </submittedName>
</protein>
<sequence>MQEDLIHIFVYGTLKPGERNYQRYCASRVIQEQAAIAQGQLFDLSLGYPAMREGEGYVCGVILSFTDASIFADLDPLEDYQPHRPPEQNEYQRQKIQTFCPDGEPLKVAWIYLMNTAKIQQYNGVYLPDGNWSSEVHAEQKRHRIEN</sequence>
<name>A0ABU5TVK9_9CYAN</name>
<keyword evidence="3" id="KW-1185">Reference proteome</keyword>
<dbReference type="Pfam" id="PF06094">
    <property type="entry name" value="GGACT"/>
    <property type="match status" value="1"/>
</dbReference>
<dbReference type="CDD" id="cd06661">
    <property type="entry name" value="GGCT_like"/>
    <property type="match status" value="1"/>
</dbReference>
<feature type="domain" description="Gamma-glutamylcyclotransferase AIG2-like" evidence="1">
    <location>
        <begin position="8"/>
        <end position="133"/>
    </location>
</feature>
<dbReference type="InterPro" id="IPR009288">
    <property type="entry name" value="AIG2-like_dom"/>
</dbReference>
<dbReference type="SUPFAM" id="SSF110857">
    <property type="entry name" value="Gamma-glutamyl cyclotransferase-like"/>
    <property type="match status" value="1"/>
</dbReference>
<dbReference type="InterPro" id="IPR013024">
    <property type="entry name" value="GGCT-like"/>
</dbReference>
<dbReference type="RefSeq" id="WP_152964717.1">
    <property type="nucleotide sequence ID" value="NZ_JAYGHT010000018.1"/>
</dbReference>
<organism evidence="2 3">
    <name type="scientific">Limnoraphis robusta CCNP1315</name>
    <dbReference type="NCBI Taxonomy" id="3110306"/>
    <lineage>
        <taxon>Bacteria</taxon>
        <taxon>Bacillati</taxon>
        <taxon>Cyanobacteriota</taxon>
        <taxon>Cyanophyceae</taxon>
        <taxon>Oscillatoriophycideae</taxon>
        <taxon>Oscillatoriales</taxon>
        <taxon>Sirenicapillariaceae</taxon>
        <taxon>Limnoraphis</taxon>
    </lineage>
</organism>
<proteinExistence type="predicted"/>
<reference evidence="2 3" key="1">
    <citation type="submission" date="2023-12" db="EMBL/GenBank/DDBJ databases">
        <title>Baltic Sea Cyanobacteria.</title>
        <authorList>
            <person name="Delbaje E."/>
            <person name="Fewer D.P."/>
            <person name="Shishido T.K."/>
        </authorList>
    </citation>
    <scope>NUCLEOTIDE SEQUENCE [LARGE SCALE GENOMIC DNA]</scope>
    <source>
        <strain evidence="2 3">CCNP 1315</strain>
    </source>
</reference>
<evidence type="ECO:0000313" key="2">
    <source>
        <dbReference type="EMBL" id="MEA5518935.1"/>
    </source>
</evidence>
<dbReference type="Proteomes" id="UP001301728">
    <property type="component" value="Unassembled WGS sequence"/>
</dbReference>
<accession>A0ABU5TVK9</accession>
<dbReference type="EMBL" id="JAYGHT010000018">
    <property type="protein sequence ID" value="MEA5518935.1"/>
    <property type="molecule type" value="Genomic_DNA"/>
</dbReference>
<dbReference type="Gene3D" id="3.10.490.10">
    <property type="entry name" value="Gamma-glutamyl cyclotransferase-like"/>
    <property type="match status" value="1"/>
</dbReference>
<evidence type="ECO:0000313" key="3">
    <source>
        <dbReference type="Proteomes" id="UP001301728"/>
    </source>
</evidence>
<comment type="caution">
    <text evidence="2">The sequence shown here is derived from an EMBL/GenBank/DDBJ whole genome shotgun (WGS) entry which is preliminary data.</text>
</comment>
<gene>
    <name evidence="2" type="ORF">VB854_08240</name>
</gene>
<evidence type="ECO:0000259" key="1">
    <source>
        <dbReference type="Pfam" id="PF06094"/>
    </source>
</evidence>
<dbReference type="InterPro" id="IPR036568">
    <property type="entry name" value="GGCT-like_sf"/>
</dbReference>